<feature type="signal peptide" evidence="2">
    <location>
        <begin position="1"/>
        <end position="23"/>
    </location>
</feature>
<feature type="chain" id="PRO_5039716983" evidence="2">
    <location>
        <begin position="24"/>
        <end position="157"/>
    </location>
</feature>
<organism evidence="3 4">
    <name type="scientific">Nakamurella aerolata</name>
    <dbReference type="NCBI Taxonomy" id="1656892"/>
    <lineage>
        <taxon>Bacteria</taxon>
        <taxon>Bacillati</taxon>
        <taxon>Actinomycetota</taxon>
        <taxon>Actinomycetes</taxon>
        <taxon>Nakamurellales</taxon>
        <taxon>Nakamurellaceae</taxon>
        <taxon>Nakamurella</taxon>
    </lineage>
</organism>
<keyword evidence="1" id="KW-1133">Transmembrane helix</keyword>
<evidence type="ECO:0000256" key="2">
    <source>
        <dbReference type="SAM" id="SignalP"/>
    </source>
</evidence>
<gene>
    <name evidence="3" type="ORF">HKD39_04500</name>
</gene>
<dbReference type="EMBL" id="JABEND010000002">
    <property type="protein sequence ID" value="NNG34984.1"/>
    <property type="molecule type" value="Genomic_DNA"/>
</dbReference>
<dbReference type="AlphaFoldDB" id="A0A849A1S1"/>
<proteinExistence type="predicted"/>
<accession>A0A849A1S1</accession>
<evidence type="ECO:0000313" key="3">
    <source>
        <dbReference type="EMBL" id="NNG34984.1"/>
    </source>
</evidence>
<keyword evidence="1" id="KW-0812">Transmembrane</keyword>
<evidence type="ECO:0000256" key="1">
    <source>
        <dbReference type="SAM" id="Phobius"/>
    </source>
</evidence>
<name>A0A849A1S1_9ACTN</name>
<keyword evidence="4" id="KW-1185">Reference proteome</keyword>
<protein>
    <submittedName>
        <fullName evidence="3">Uncharacterized protein</fullName>
    </submittedName>
</protein>
<feature type="transmembrane region" description="Helical" evidence="1">
    <location>
        <begin position="43"/>
        <end position="62"/>
    </location>
</feature>
<reference evidence="3 4" key="1">
    <citation type="submission" date="2020-05" db="EMBL/GenBank/DDBJ databases">
        <title>Nakamurella sp. DB0629 isolated from air conditioner.</title>
        <authorList>
            <person name="Kim D.H."/>
            <person name="Kim D.-U."/>
        </authorList>
    </citation>
    <scope>NUCLEOTIDE SEQUENCE [LARGE SCALE GENOMIC DNA]</scope>
    <source>
        <strain evidence="3 4">DB0629</strain>
    </source>
</reference>
<keyword evidence="1" id="KW-0472">Membrane</keyword>
<feature type="transmembrane region" description="Helical" evidence="1">
    <location>
        <begin position="69"/>
        <end position="88"/>
    </location>
</feature>
<comment type="caution">
    <text evidence="3">The sequence shown here is derived from an EMBL/GenBank/DDBJ whole genome shotgun (WGS) entry which is preliminary data.</text>
</comment>
<sequence>MRSPKKRSAAAAGSLASASAGRAAAWAAGSACCPNNPTASPLRYFAFSLLTFIAAATAMRVARSVSPRPAATSAMVWAAAIWVAVNLVPAKTNGSCAANADPGVQQVVPGALGTTAGGATGIGLVAACADPGIRPTTNAVVAAAHARYLGTRRPSRR</sequence>
<dbReference type="Proteomes" id="UP000562984">
    <property type="component" value="Unassembled WGS sequence"/>
</dbReference>
<keyword evidence="2" id="KW-0732">Signal</keyword>
<evidence type="ECO:0000313" key="4">
    <source>
        <dbReference type="Proteomes" id="UP000562984"/>
    </source>
</evidence>